<keyword evidence="2" id="KW-1185">Reference proteome</keyword>
<gene>
    <name evidence="1" type="ORF">LMG31506_04068</name>
</gene>
<sequence>MHRAVLVTGKVALESHPESRCPLQSAREPEDVNLHEVDAPAVVLDTV</sequence>
<name>A0A916IVE4_9BURK</name>
<comment type="caution">
    <text evidence="1">The sequence shown here is derived from an EMBL/GenBank/DDBJ whole genome shotgun (WGS) entry which is preliminary data.</text>
</comment>
<organism evidence="1 2">
    <name type="scientific">Cupriavidus yeoncheonensis</name>
    <dbReference type="NCBI Taxonomy" id="1462994"/>
    <lineage>
        <taxon>Bacteria</taxon>
        <taxon>Pseudomonadati</taxon>
        <taxon>Pseudomonadota</taxon>
        <taxon>Betaproteobacteria</taxon>
        <taxon>Burkholderiales</taxon>
        <taxon>Burkholderiaceae</taxon>
        <taxon>Cupriavidus</taxon>
    </lineage>
</organism>
<dbReference type="AlphaFoldDB" id="A0A916IVE4"/>
<evidence type="ECO:0000313" key="1">
    <source>
        <dbReference type="EMBL" id="CAG2149636.1"/>
    </source>
</evidence>
<evidence type="ECO:0000313" key="2">
    <source>
        <dbReference type="Proteomes" id="UP000672934"/>
    </source>
</evidence>
<dbReference type="EMBL" id="CAJPUY010000015">
    <property type="protein sequence ID" value="CAG2149636.1"/>
    <property type="molecule type" value="Genomic_DNA"/>
</dbReference>
<protein>
    <submittedName>
        <fullName evidence="1">Uncharacterized protein</fullName>
    </submittedName>
</protein>
<accession>A0A916IVE4</accession>
<reference evidence="1" key="1">
    <citation type="submission" date="2021-03" db="EMBL/GenBank/DDBJ databases">
        <authorList>
            <person name="Peeters C."/>
        </authorList>
    </citation>
    <scope>NUCLEOTIDE SEQUENCE</scope>
    <source>
        <strain evidence="1">LMG 31506</strain>
    </source>
</reference>
<proteinExistence type="predicted"/>
<dbReference type="Proteomes" id="UP000672934">
    <property type="component" value="Unassembled WGS sequence"/>
</dbReference>